<accession>A0ABP8VBK1</accession>
<evidence type="ECO:0000313" key="6">
    <source>
        <dbReference type="EMBL" id="GAA4658929.1"/>
    </source>
</evidence>
<dbReference type="EMBL" id="BAABIL010000649">
    <property type="protein sequence ID" value="GAA4658929.1"/>
    <property type="molecule type" value="Genomic_DNA"/>
</dbReference>
<organism evidence="6 7">
    <name type="scientific">Kineococcus glutinatus</name>
    <dbReference type="NCBI Taxonomy" id="1070872"/>
    <lineage>
        <taxon>Bacteria</taxon>
        <taxon>Bacillati</taxon>
        <taxon>Actinomycetota</taxon>
        <taxon>Actinomycetes</taxon>
        <taxon>Kineosporiales</taxon>
        <taxon>Kineosporiaceae</taxon>
        <taxon>Kineococcus</taxon>
    </lineage>
</organism>
<keyword evidence="2" id="KW-0238">DNA-binding</keyword>
<dbReference type="PANTHER" id="PTHR47504:SF5">
    <property type="entry name" value="RIGHT ORIGIN-BINDING PROTEIN"/>
    <property type="match status" value="1"/>
</dbReference>
<reference evidence="7" key="1">
    <citation type="journal article" date="2019" name="Int. J. Syst. Evol. Microbiol.">
        <title>The Global Catalogue of Microorganisms (GCM) 10K type strain sequencing project: providing services to taxonomists for standard genome sequencing and annotation.</title>
        <authorList>
            <consortium name="The Broad Institute Genomics Platform"/>
            <consortium name="The Broad Institute Genome Sequencing Center for Infectious Disease"/>
            <person name="Wu L."/>
            <person name="Ma J."/>
        </authorList>
    </citation>
    <scope>NUCLEOTIDE SEQUENCE [LARGE SCALE GENOMIC DNA]</scope>
    <source>
        <strain evidence="7">JCM 18126</strain>
    </source>
</reference>
<dbReference type="Proteomes" id="UP001501195">
    <property type="component" value="Unassembled WGS sequence"/>
</dbReference>
<dbReference type="SMART" id="SM00342">
    <property type="entry name" value="HTH_ARAC"/>
    <property type="match status" value="1"/>
</dbReference>
<dbReference type="Pfam" id="PF06445">
    <property type="entry name" value="GyrI-like"/>
    <property type="match status" value="1"/>
</dbReference>
<dbReference type="Pfam" id="PF12833">
    <property type="entry name" value="HTH_18"/>
    <property type="match status" value="1"/>
</dbReference>
<feature type="domain" description="HTH araC/xylS-type" evidence="5">
    <location>
        <begin position="6"/>
        <end position="106"/>
    </location>
</feature>
<evidence type="ECO:0000256" key="4">
    <source>
        <dbReference type="SAM" id="MobiDB-lite"/>
    </source>
</evidence>
<keyword evidence="3" id="KW-0804">Transcription</keyword>
<dbReference type="PANTHER" id="PTHR47504">
    <property type="entry name" value="RIGHT ORIGIN-BINDING PROTEIN"/>
    <property type="match status" value="1"/>
</dbReference>
<dbReference type="InterPro" id="IPR018060">
    <property type="entry name" value="HTH_AraC"/>
</dbReference>
<dbReference type="SUPFAM" id="SSF46689">
    <property type="entry name" value="Homeodomain-like"/>
    <property type="match status" value="1"/>
</dbReference>
<dbReference type="RefSeq" id="WP_345713880.1">
    <property type="nucleotide sequence ID" value="NZ_BAABIL010000649.1"/>
</dbReference>
<protein>
    <submittedName>
        <fullName evidence="6">AraC family transcriptional regulator</fullName>
    </submittedName>
</protein>
<proteinExistence type="predicted"/>
<comment type="caution">
    <text evidence="6">The sequence shown here is derived from an EMBL/GenBank/DDBJ whole genome shotgun (WGS) entry which is preliminary data.</text>
</comment>
<dbReference type="PROSITE" id="PS01124">
    <property type="entry name" value="HTH_ARAC_FAMILY_2"/>
    <property type="match status" value="1"/>
</dbReference>
<dbReference type="PROSITE" id="PS00041">
    <property type="entry name" value="HTH_ARAC_FAMILY_1"/>
    <property type="match status" value="1"/>
</dbReference>
<feature type="region of interest" description="Disordered" evidence="4">
    <location>
        <begin position="270"/>
        <end position="289"/>
    </location>
</feature>
<dbReference type="InterPro" id="IPR009057">
    <property type="entry name" value="Homeodomain-like_sf"/>
</dbReference>
<dbReference type="Gene3D" id="3.20.80.10">
    <property type="entry name" value="Regulatory factor, effector binding domain"/>
    <property type="match status" value="1"/>
</dbReference>
<dbReference type="InterPro" id="IPR050959">
    <property type="entry name" value="MarA-like"/>
</dbReference>
<dbReference type="SMART" id="SM00871">
    <property type="entry name" value="AraC_E_bind"/>
    <property type="match status" value="1"/>
</dbReference>
<keyword evidence="7" id="KW-1185">Reference proteome</keyword>
<keyword evidence="1" id="KW-0805">Transcription regulation</keyword>
<evidence type="ECO:0000256" key="3">
    <source>
        <dbReference type="ARBA" id="ARBA00023163"/>
    </source>
</evidence>
<evidence type="ECO:0000256" key="1">
    <source>
        <dbReference type="ARBA" id="ARBA00023015"/>
    </source>
</evidence>
<sequence>MLDRLNAALDLLERDLTGGAPVDVTALARAAATSEHHLRRTFSALAGMPLGEYARRRRMTLAVADVLAGRLTLLDVATRHGYGSAEAFNRAFRAVHGVSAGAARRTGAPLVSQPRVSFHLRIEGSSSMRYRIVAKQPFRVVGARTRVPLVHLGRNGAIEDFVRALDPGVREQVAALSDQEPHGPVSVTDALDGSRAEGTELDYWYAAATSRPAPPGLDQLEVPAGSWLVLTTTGPHPEAMQHLWRDAYGQWFPANPWRTRPGPELLRTELHGDGTGDGELWLPVEPEQR</sequence>
<dbReference type="Gene3D" id="1.10.10.60">
    <property type="entry name" value="Homeodomain-like"/>
    <property type="match status" value="2"/>
</dbReference>
<evidence type="ECO:0000256" key="2">
    <source>
        <dbReference type="ARBA" id="ARBA00023125"/>
    </source>
</evidence>
<dbReference type="InterPro" id="IPR010499">
    <property type="entry name" value="AraC_E-bd"/>
</dbReference>
<dbReference type="InterPro" id="IPR018062">
    <property type="entry name" value="HTH_AraC-typ_CS"/>
</dbReference>
<dbReference type="InterPro" id="IPR011256">
    <property type="entry name" value="Reg_factor_effector_dom_sf"/>
</dbReference>
<dbReference type="InterPro" id="IPR029442">
    <property type="entry name" value="GyrI-like"/>
</dbReference>
<evidence type="ECO:0000313" key="7">
    <source>
        <dbReference type="Proteomes" id="UP001501195"/>
    </source>
</evidence>
<dbReference type="SUPFAM" id="SSF55136">
    <property type="entry name" value="Probable bacterial effector-binding domain"/>
    <property type="match status" value="1"/>
</dbReference>
<name>A0ABP8VBK1_9ACTN</name>
<evidence type="ECO:0000259" key="5">
    <source>
        <dbReference type="PROSITE" id="PS01124"/>
    </source>
</evidence>
<gene>
    <name evidence="6" type="ORF">GCM10023225_32870</name>
</gene>